<dbReference type="GO" id="GO:0046872">
    <property type="term" value="F:metal ion binding"/>
    <property type="evidence" value="ECO:0007669"/>
    <property type="project" value="UniProtKB-KW"/>
</dbReference>
<keyword evidence="1" id="KW-0001">2Fe-2S</keyword>
<dbReference type="GO" id="GO:0051537">
    <property type="term" value="F:2 iron, 2 sulfur cluster binding"/>
    <property type="evidence" value="ECO:0007669"/>
    <property type="project" value="UniProtKB-KW"/>
</dbReference>
<keyword evidence="3" id="KW-0408">Iron</keyword>
<dbReference type="PANTHER" id="PTHR10293:SF16">
    <property type="entry name" value="GLUTAREDOXIN-RELATED PROTEIN 5, MITOCHONDRIAL"/>
    <property type="match status" value="1"/>
</dbReference>
<evidence type="ECO:0000256" key="8">
    <source>
        <dbReference type="SAM" id="SignalP"/>
    </source>
</evidence>
<dbReference type="Gene3D" id="3.40.30.10">
    <property type="entry name" value="Glutaredoxin"/>
    <property type="match status" value="1"/>
</dbReference>
<feature type="region of interest" description="Disordered" evidence="6">
    <location>
        <begin position="23"/>
        <end position="43"/>
    </location>
</feature>
<evidence type="ECO:0000256" key="2">
    <source>
        <dbReference type="ARBA" id="ARBA00022723"/>
    </source>
</evidence>
<feature type="chain" id="PRO_5044800705" description="Glutaredoxin domain-containing protein" evidence="8">
    <location>
        <begin position="21"/>
        <end position="184"/>
    </location>
</feature>
<dbReference type="InterPro" id="IPR036249">
    <property type="entry name" value="Thioredoxin-like_sf"/>
</dbReference>
<keyword evidence="2" id="KW-0479">Metal-binding</keyword>
<keyword evidence="7" id="KW-0472">Membrane</keyword>
<dbReference type="PANTHER" id="PTHR10293">
    <property type="entry name" value="GLUTAREDOXIN FAMILY MEMBER"/>
    <property type="match status" value="1"/>
</dbReference>
<evidence type="ECO:0000259" key="9">
    <source>
        <dbReference type="Pfam" id="PF00462"/>
    </source>
</evidence>
<evidence type="ECO:0000256" key="5">
    <source>
        <dbReference type="ARBA" id="ARBA00023284"/>
    </source>
</evidence>
<comment type="caution">
    <text evidence="10">The sequence shown here is derived from an EMBL/GenBank/DDBJ whole genome shotgun (WGS) entry which is preliminary data.</text>
</comment>
<keyword evidence="5" id="KW-0676">Redox-active center</keyword>
<sequence>MYRSILFLAASLISPFNTSAFAPSTQPHHSPRHTTSLSLSSSDPTQERIQSLVDTHPVLLFMKGSKLFPQCGFSNTACQILQSYNIDFETVDVLADEDIRQGVKVFSEWPTIPQLYVCGEFIGGSDIMIEMYQSGELGEMIEKVSAVALFVWLWIVIILCLLNMAHKTYVLHLIVISKAKADMM</sequence>
<dbReference type="Proteomes" id="UP001516023">
    <property type="component" value="Unassembled WGS sequence"/>
</dbReference>
<keyword evidence="7" id="KW-0812">Transmembrane</keyword>
<dbReference type="InterPro" id="IPR002109">
    <property type="entry name" value="Glutaredoxin"/>
</dbReference>
<evidence type="ECO:0000256" key="7">
    <source>
        <dbReference type="SAM" id="Phobius"/>
    </source>
</evidence>
<reference evidence="10 11" key="1">
    <citation type="journal article" date="2020" name="G3 (Bethesda)">
        <title>Improved Reference Genome for Cyclotella cryptica CCMP332, a Model for Cell Wall Morphogenesis, Salinity Adaptation, and Lipid Production in Diatoms (Bacillariophyta).</title>
        <authorList>
            <person name="Roberts W.R."/>
            <person name="Downey K.M."/>
            <person name="Ruck E.C."/>
            <person name="Traller J.C."/>
            <person name="Alverson A.J."/>
        </authorList>
    </citation>
    <scope>NUCLEOTIDE SEQUENCE [LARGE SCALE GENOMIC DNA]</scope>
    <source>
        <strain evidence="10 11">CCMP332</strain>
    </source>
</reference>
<organism evidence="10 11">
    <name type="scientific">Cyclotella cryptica</name>
    <dbReference type="NCBI Taxonomy" id="29204"/>
    <lineage>
        <taxon>Eukaryota</taxon>
        <taxon>Sar</taxon>
        <taxon>Stramenopiles</taxon>
        <taxon>Ochrophyta</taxon>
        <taxon>Bacillariophyta</taxon>
        <taxon>Coscinodiscophyceae</taxon>
        <taxon>Thalassiosirophycidae</taxon>
        <taxon>Stephanodiscales</taxon>
        <taxon>Stephanodiscaceae</taxon>
        <taxon>Cyclotella</taxon>
    </lineage>
</organism>
<feature type="transmembrane region" description="Helical" evidence="7">
    <location>
        <begin position="144"/>
        <end position="162"/>
    </location>
</feature>
<dbReference type="InterPro" id="IPR004480">
    <property type="entry name" value="Monothiol_GRX-rel"/>
</dbReference>
<protein>
    <recommendedName>
        <fullName evidence="9">Glutaredoxin domain-containing protein</fullName>
    </recommendedName>
</protein>
<dbReference type="NCBIfam" id="TIGR00365">
    <property type="entry name" value="Grx4 family monothiol glutaredoxin"/>
    <property type="match status" value="1"/>
</dbReference>
<evidence type="ECO:0000256" key="3">
    <source>
        <dbReference type="ARBA" id="ARBA00023004"/>
    </source>
</evidence>
<dbReference type="CDD" id="cd03028">
    <property type="entry name" value="GRX_PICOT_like"/>
    <property type="match status" value="1"/>
</dbReference>
<keyword evidence="8" id="KW-0732">Signal</keyword>
<keyword evidence="4" id="KW-0411">Iron-sulfur</keyword>
<evidence type="ECO:0000256" key="6">
    <source>
        <dbReference type="SAM" id="MobiDB-lite"/>
    </source>
</evidence>
<evidence type="ECO:0000313" key="10">
    <source>
        <dbReference type="EMBL" id="KAL3780652.1"/>
    </source>
</evidence>
<dbReference type="Pfam" id="PF00462">
    <property type="entry name" value="Glutaredoxin"/>
    <property type="match status" value="1"/>
</dbReference>
<accession>A0ABD3NZ86</accession>
<keyword evidence="7" id="KW-1133">Transmembrane helix</keyword>
<dbReference type="InterPro" id="IPR033658">
    <property type="entry name" value="GRX_PICOT-like"/>
</dbReference>
<gene>
    <name evidence="10" type="ORF">HJC23_000122</name>
</gene>
<evidence type="ECO:0000256" key="4">
    <source>
        <dbReference type="ARBA" id="ARBA00023014"/>
    </source>
</evidence>
<dbReference type="PROSITE" id="PS51354">
    <property type="entry name" value="GLUTAREDOXIN_2"/>
    <property type="match status" value="1"/>
</dbReference>
<dbReference type="SUPFAM" id="SSF52833">
    <property type="entry name" value="Thioredoxin-like"/>
    <property type="match status" value="1"/>
</dbReference>
<name>A0ABD3NZ86_9STRA</name>
<feature type="compositionally biased region" description="Low complexity" evidence="6">
    <location>
        <begin position="33"/>
        <end position="43"/>
    </location>
</feature>
<feature type="domain" description="Glutaredoxin" evidence="9">
    <location>
        <begin position="58"/>
        <end position="122"/>
    </location>
</feature>
<keyword evidence="11" id="KW-1185">Reference proteome</keyword>
<dbReference type="EMBL" id="JABMIG020000342">
    <property type="protein sequence ID" value="KAL3780652.1"/>
    <property type="molecule type" value="Genomic_DNA"/>
</dbReference>
<evidence type="ECO:0000313" key="11">
    <source>
        <dbReference type="Proteomes" id="UP001516023"/>
    </source>
</evidence>
<feature type="signal peptide" evidence="8">
    <location>
        <begin position="1"/>
        <end position="20"/>
    </location>
</feature>
<dbReference type="AlphaFoldDB" id="A0ABD3NZ86"/>
<evidence type="ECO:0000256" key="1">
    <source>
        <dbReference type="ARBA" id="ARBA00022714"/>
    </source>
</evidence>
<dbReference type="FunFam" id="3.40.30.10:FF:000005">
    <property type="entry name" value="Glutaredoxin 5"/>
    <property type="match status" value="1"/>
</dbReference>
<proteinExistence type="predicted"/>
<dbReference type="GO" id="GO:0005739">
    <property type="term" value="C:mitochondrion"/>
    <property type="evidence" value="ECO:0007669"/>
    <property type="project" value="UniProtKB-ARBA"/>
</dbReference>